<proteinExistence type="predicted"/>
<evidence type="ECO:0000313" key="4">
    <source>
        <dbReference type="Proteomes" id="UP000009286"/>
    </source>
</evidence>
<feature type="domain" description="DUF6242" evidence="2">
    <location>
        <begin position="265"/>
        <end position="382"/>
    </location>
</feature>
<dbReference type="HOGENOM" id="CLU_668705_0_0_5"/>
<feature type="chain" id="PRO_5003432633" evidence="1">
    <location>
        <begin position="24"/>
        <end position="420"/>
    </location>
</feature>
<name>G2KMH2_MICAA</name>
<organism evidence="3 4">
    <name type="scientific">Micavibrio aeruginosavorus (strain ARL-13)</name>
    <dbReference type="NCBI Taxonomy" id="856793"/>
    <lineage>
        <taxon>Bacteria</taxon>
        <taxon>Pseudomonadati</taxon>
        <taxon>Bdellovibrionota</taxon>
        <taxon>Bdellovibrionia</taxon>
        <taxon>Bdellovibrionales</taxon>
        <taxon>Pseudobdellovibrionaceae</taxon>
        <taxon>Micavibrio</taxon>
    </lineage>
</organism>
<evidence type="ECO:0000259" key="2">
    <source>
        <dbReference type="Pfam" id="PF25852"/>
    </source>
</evidence>
<keyword evidence="4" id="KW-1185">Reference proteome</keyword>
<dbReference type="Proteomes" id="UP000009286">
    <property type="component" value="Chromosome"/>
</dbReference>
<accession>G2KMH2</accession>
<gene>
    <name evidence="3" type="ordered locus">MICA_2363</name>
</gene>
<keyword evidence="1" id="KW-0732">Signal</keyword>
<dbReference type="SUPFAM" id="SSF50939">
    <property type="entry name" value="Sialidases"/>
    <property type="match status" value="2"/>
</dbReference>
<dbReference type="InterPro" id="IPR058667">
    <property type="entry name" value="DUF6242_C"/>
</dbReference>
<dbReference type="KEGG" id="mai:MICA_2363"/>
<protein>
    <submittedName>
        <fullName evidence="3">Conserved domain protein</fullName>
    </submittedName>
</protein>
<dbReference type="OrthoDB" id="564699at2"/>
<dbReference type="STRING" id="856793.MICA_2363"/>
<evidence type="ECO:0000256" key="1">
    <source>
        <dbReference type="SAM" id="SignalP"/>
    </source>
</evidence>
<sequence length="420" mass="44041">MKKTILSVAIMLCVLSSAKPSWAAGEQPGDACTVAGAVVRAAGPDQVPYLTLVCNGSTWVLADERTTAGRSLFRVGSDATACDATKVGRISFVGGAWTYCHDSSWKAIGLPNCAAGQGLTQGVAGPECCPTMGWAVTAPPEANSWSNVTYGNGLFVAVSTNGTNRIMTSPDGVNWTARAAPENLAWNRIFFGNNLFIVTTSSTSNRIMTSPDGVTWTARTVPQSNSWQGVTYGNGLYVAVSSNGTNRVMTSPDGVTWTLRTAAADNAWMAITYGDGLFVATSSNGTNRVMTSPNGITWTSRFLPGTDPAVYSIAYGNGRFAGVSSGGRVFTSTDGINWSQATLSETNFLRSITFNGTKFITVSNNGTSRIATSVDGVTWQLYQAPEASNWMSVTNGGGKVVATATSGTNTIMYSIDVPCP</sequence>
<dbReference type="InterPro" id="IPR036278">
    <property type="entry name" value="Sialidase_sf"/>
</dbReference>
<dbReference type="RefSeq" id="WP_014103888.1">
    <property type="nucleotide sequence ID" value="NC_016026.1"/>
</dbReference>
<reference evidence="3 4" key="1">
    <citation type="journal article" date="2011" name="BMC Genomics">
        <title>Genomic insights into an obligate epibiotic bacterial predator: Micavibrio aeruginosavorus ARL-13.</title>
        <authorList>
            <person name="Wang Z."/>
            <person name="Kadouri D."/>
            <person name="Wu M."/>
        </authorList>
    </citation>
    <scope>NUCLEOTIDE SEQUENCE [LARGE SCALE GENOMIC DNA]</scope>
    <source>
        <strain evidence="3 4">ARL-13</strain>
    </source>
</reference>
<dbReference type="AlphaFoldDB" id="G2KMH2"/>
<dbReference type="Pfam" id="PF25852">
    <property type="entry name" value="DUF6242_C"/>
    <property type="match status" value="1"/>
</dbReference>
<evidence type="ECO:0000313" key="3">
    <source>
        <dbReference type="EMBL" id="AEP10665.1"/>
    </source>
</evidence>
<feature type="signal peptide" evidence="1">
    <location>
        <begin position="1"/>
        <end position="23"/>
    </location>
</feature>
<dbReference type="EMBL" id="CP002382">
    <property type="protein sequence ID" value="AEP10665.1"/>
    <property type="molecule type" value="Genomic_DNA"/>
</dbReference>
<dbReference type="eggNOG" id="COG4447">
    <property type="taxonomic scope" value="Bacteria"/>
</dbReference>